<evidence type="ECO:0000313" key="2">
    <source>
        <dbReference type="EMBL" id="KAE8936410.1"/>
    </source>
</evidence>
<feature type="compositionally biased region" description="Low complexity" evidence="1">
    <location>
        <begin position="29"/>
        <end position="40"/>
    </location>
</feature>
<dbReference type="Proteomes" id="UP000437068">
    <property type="component" value="Unassembled WGS sequence"/>
</dbReference>
<evidence type="ECO:0000313" key="17">
    <source>
        <dbReference type="Proteomes" id="UP000441208"/>
    </source>
</evidence>
<dbReference type="Proteomes" id="UP000440732">
    <property type="component" value="Unassembled WGS sequence"/>
</dbReference>
<organism evidence="7 13">
    <name type="scientific">Phytophthora fragariae</name>
    <dbReference type="NCBI Taxonomy" id="53985"/>
    <lineage>
        <taxon>Eukaryota</taxon>
        <taxon>Sar</taxon>
        <taxon>Stramenopiles</taxon>
        <taxon>Oomycota</taxon>
        <taxon>Peronosporomycetes</taxon>
        <taxon>Peronosporales</taxon>
        <taxon>Peronosporaceae</taxon>
        <taxon>Phytophthora</taxon>
    </lineage>
</organism>
<dbReference type="Proteomes" id="UP000440367">
    <property type="component" value="Unassembled WGS sequence"/>
</dbReference>
<dbReference type="EMBL" id="QXFY01000440">
    <property type="protein sequence ID" value="KAE9344314.1"/>
    <property type="molecule type" value="Genomic_DNA"/>
</dbReference>
<evidence type="ECO:0000313" key="20">
    <source>
        <dbReference type="Proteomes" id="UP000486351"/>
    </source>
</evidence>
<evidence type="ECO:0000313" key="19">
    <source>
        <dbReference type="Proteomes" id="UP000476176"/>
    </source>
</evidence>
<proteinExistence type="predicted"/>
<evidence type="ECO:0000313" key="8">
    <source>
        <dbReference type="EMBL" id="KAE9226899.1"/>
    </source>
</evidence>
<evidence type="ECO:0000313" key="18">
    <source>
        <dbReference type="Proteomes" id="UP000460718"/>
    </source>
</evidence>
<dbReference type="EMBL" id="QXGF01000722">
    <property type="protein sequence ID" value="KAE8936410.1"/>
    <property type="molecule type" value="Genomic_DNA"/>
</dbReference>
<evidence type="ECO:0000313" key="5">
    <source>
        <dbReference type="EMBL" id="KAE9111447.1"/>
    </source>
</evidence>
<evidence type="ECO:0000313" key="15">
    <source>
        <dbReference type="Proteomes" id="UP000440367"/>
    </source>
</evidence>
<dbReference type="Proteomes" id="UP000429523">
    <property type="component" value="Unassembled WGS sequence"/>
</dbReference>
<dbReference type="Proteomes" id="UP000441208">
    <property type="component" value="Unassembled WGS sequence"/>
</dbReference>
<dbReference type="EMBL" id="QXGA01000538">
    <property type="protein sequence ID" value="KAE9144472.1"/>
    <property type="molecule type" value="Genomic_DNA"/>
</dbReference>
<dbReference type="EMBL" id="QXGC01000632">
    <property type="protein sequence ID" value="KAE9226899.1"/>
    <property type="molecule type" value="Genomic_DNA"/>
</dbReference>
<dbReference type="EMBL" id="QXFW01001376">
    <property type="protein sequence ID" value="KAE8991771.1"/>
    <property type="molecule type" value="Genomic_DNA"/>
</dbReference>
<protein>
    <submittedName>
        <fullName evidence="7">Uncharacterized protein</fullName>
    </submittedName>
</protein>
<evidence type="ECO:0000313" key="14">
    <source>
        <dbReference type="Proteomes" id="UP000437068"/>
    </source>
</evidence>
<gene>
    <name evidence="10" type="ORF">PF001_g10628</name>
    <name evidence="9" type="ORF">PF002_g12717</name>
    <name evidence="8" type="ORF">PF004_g11513</name>
    <name evidence="7" type="ORF">PF005_g12677</name>
    <name evidence="6" type="ORF">PF006_g10591</name>
    <name evidence="5" type="ORF">PF007_g11478</name>
    <name evidence="11" type="ORF">PF008_g9285</name>
    <name evidence="2" type="ORF">PF009_g13671</name>
    <name evidence="4" type="ORF">PF010_g11985</name>
    <name evidence="3" type="ORF">PF011_g17808</name>
</gene>
<dbReference type="Proteomes" id="UP000433483">
    <property type="component" value="Unassembled WGS sequence"/>
</dbReference>
<sequence length="61" mass="6344">MSSFTLSAASAGLASPPLSSPSSSPPSPLSRSRSHLPWLSAPSRPAHRSLLDRVLLLSIAH</sequence>
<dbReference type="EMBL" id="QXGB01000677">
    <property type="protein sequence ID" value="KAE9207294.1"/>
    <property type="molecule type" value="Genomic_DNA"/>
</dbReference>
<evidence type="ECO:0000313" key="21">
    <source>
        <dbReference type="Proteomes" id="UP000488956"/>
    </source>
</evidence>
<dbReference type="Proteomes" id="UP000488956">
    <property type="component" value="Unassembled WGS sequence"/>
</dbReference>
<feature type="region of interest" description="Disordered" evidence="1">
    <location>
        <begin position="1"/>
        <end position="43"/>
    </location>
</feature>
<dbReference type="EMBL" id="QXGE01000541">
    <property type="protein sequence ID" value="KAE9309557.1"/>
    <property type="molecule type" value="Genomic_DNA"/>
</dbReference>
<dbReference type="EMBL" id="QXFZ01000576">
    <property type="protein sequence ID" value="KAE9111447.1"/>
    <property type="molecule type" value="Genomic_DNA"/>
</dbReference>
<evidence type="ECO:0000313" key="10">
    <source>
        <dbReference type="EMBL" id="KAE9309557.1"/>
    </source>
</evidence>
<name>A0A6A3XRV4_9STRA</name>
<accession>A0A6A3XRV4</accession>
<dbReference type="Proteomes" id="UP000460718">
    <property type="component" value="Unassembled WGS sequence"/>
</dbReference>
<dbReference type="EMBL" id="QXGD01000623">
    <property type="protein sequence ID" value="KAE9231365.1"/>
    <property type="molecule type" value="Genomic_DNA"/>
</dbReference>
<evidence type="ECO:0000313" key="4">
    <source>
        <dbReference type="EMBL" id="KAE9108217.1"/>
    </source>
</evidence>
<evidence type="ECO:0000313" key="9">
    <source>
        <dbReference type="EMBL" id="KAE9231365.1"/>
    </source>
</evidence>
<dbReference type="AlphaFoldDB" id="A0A6A3XRV4"/>
<evidence type="ECO:0000256" key="1">
    <source>
        <dbReference type="SAM" id="MobiDB-lite"/>
    </source>
</evidence>
<evidence type="ECO:0000313" key="13">
    <source>
        <dbReference type="Proteomes" id="UP000433483"/>
    </source>
</evidence>
<evidence type="ECO:0000313" key="7">
    <source>
        <dbReference type="EMBL" id="KAE9207294.1"/>
    </source>
</evidence>
<reference evidence="12 13" key="1">
    <citation type="submission" date="2018-08" db="EMBL/GenBank/DDBJ databases">
        <title>Genomic investigation of the strawberry pathogen Phytophthora fragariae indicates pathogenicity is determined by transcriptional variation in three key races.</title>
        <authorList>
            <person name="Adams T.M."/>
            <person name="Armitage A.D."/>
            <person name="Sobczyk M.K."/>
            <person name="Bates H.J."/>
            <person name="Dunwell J.M."/>
            <person name="Nellist C.F."/>
            <person name="Harrison R.J."/>
        </authorList>
    </citation>
    <scope>NUCLEOTIDE SEQUENCE [LARGE SCALE GENOMIC DNA]</scope>
    <source>
        <strain evidence="10 14">A4</strain>
        <strain evidence="9 15">BC-1</strain>
        <strain evidence="8 19">BC-23</strain>
        <strain evidence="7 13">NOV-27</strain>
        <strain evidence="6 16">NOV-5</strain>
        <strain evidence="5 17">NOV-71</strain>
        <strain evidence="11 20">NOV-77</strain>
        <strain evidence="2 12">NOV-9</strain>
        <strain evidence="4 21">ONT-3</strain>
        <strain evidence="3 18">SCRP245</strain>
    </source>
</reference>
<comment type="caution">
    <text evidence="7">The sequence shown here is derived from an EMBL/GenBank/DDBJ whole genome shotgun (WGS) entry which is preliminary data.</text>
</comment>
<evidence type="ECO:0000313" key="3">
    <source>
        <dbReference type="EMBL" id="KAE8991771.1"/>
    </source>
</evidence>
<evidence type="ECO:0000313" key="11">
    <source>
        <dbReference type="EMBL" id="KAE9344314.1"/>
    </source>
</evidence>
<dbReference type="Proteomes" id="UP000476176">
    <property type="component" value="Unassembled WGS sequence"/>
</dbReference>
<dbReference type="EMBL" id="QXFX01000655">
    <property type="protein sequence ID" value="KAE9108217.1"/>
    <property type="molecule type" value="Genomic_DNA"/>
</dbReference>
<feature type="compositionally biased region" description="Low complexity" evidence="1">
    <location>
        <begin position="1"/>
        <end position="22"/>
    </location>
</feature>
<keyword evidence="13" id="KW-1185">Reference proteome</keyword>
<evidence type="ECO:0000313" key="6">
    <source>
        <dbReference type="EMBL" id="KAE9144472.1"/>
    </source>
</evidence>
<dbReference type="Proteomes" id="UP000486351">
    <property type="component" value="Unassembled WGS sequence"/>
</dbReference>
<evidence type="ECO:0000313" key="12">
    <source>
        <dbReference type="Proteomes" id="UP000429523"/>
    </source>
</evidence>
<evidence type="ECO:0000313" key="16">
    <source>
        <dbReference type="Proteomes" id="UP000440732"/>
    </source>
</evidence>